<evidence type="ECO:0000256" key="4">
    <source>
        <dbReference type="SAM" id="MobiDB-lite"/>
    </source>
</evidence>
<dbReference type="SMART" id="SM00091">
    <property type="entry name" value="PAS"/>
    <property type="match status" value="1"/>
</dbReference>
<keyword evidence="9" id="KW-1185">Reference proteome</keyword>
<evidence type="ECO:0000256" key="3">
    <source>
        <dbReference type="ARBA" id="ARBA00034247"/>
    </source>
</evidence>
<dbReference type="GO" id="GO:1902201">
    <property type="term" value="P:negative regulation of bacterial-type flagellum-dependent cell motility"/>
    <property type="evidence" value="ECO:0007669"/>
    <property type="project" value="TreeGrafter"/>
</dbReference>
<protein>
    <recommendedName>
        <fullName evidence="2">diguanylate cyclase</fullName>
        <ecNumber evidence="2">2.7.7.65</ecNumber>
    </recommendedName>
</protein>
<dbReference type="InterPro" id="IPR029016">
    <property type="entry name" value="GAF-like_dom_sf"/>
</dbReference>
<dbReference type="GO" id="GO:0052621">
    <property type="term" value="F:diguanylate cyclase activity"/>
    <property type="evidence" value="ECO:0007669"/>
    <property type="project" value="UniProtKB-EC"/>
</dbReference>
<dbReference type="NCBIfam" id="TIGR00229">
    <property type="entry name" value="sensory_box"/>
    <property type="match status" value="1"/>
</dbReference>
<dbReference type="Gene3D" id="3.30.450.20">
    <property type="entry name" value="PAS domain"/>
    <property type="match status" value="1"/>
</dbReference>
<dbReference type="InterPro" id="IPR000014">
    <property type="entry name" value="PAS"/>
</dbReference>
<name>A0A6C0TZY9_9GAMM</name>
<dbReference type="NCBIfam" id="TIGR00254">
    <property type="entry name" value="GGDEF"/>
    <property type="match status" value="1"/>
</dbReference>
<dbReference type="Gene3D" id="3.30.450.40">
    <property type="match status" value="1"/>
</dbReference>
<dbReference type="SUPFAM" id="SSF55073">
    <property type="entry name" value="Nucleotide cyclase"/>
    <property type="match status" value="1"/>
</dbReference>
<dbReference type="EC" id="2.7.7.65" evidence="2"/>
<evidence type="ECO:0000313" key="8">
    <source>
        <dbReference type="EMBL" id="QIB65326.1"/>
    </source>
</evidence>
<dbReference type="AlphaFoldDB" id="A0A6C0TZY9"/>
<dbReference type="InterPro" id="IPR000700">
    <property type="entry name" value="PAS-assoc_C"/>
</dbReference>
<dbReference type="Pfam" id="PF13185">
    <property type="entry name" value="GAF_2"/>
    <property type="match status" value="1"/>
</dbReference>
<dbReference type="GO" id="GO:0043709">
    <property type="term" value="P:cell adhesion involved in single-species biofilm formation"/>
    <property type="evidence" value="ECO:0007669"/>
    <property type="project" value="TreeGrafter"/>
</dbReference>
<evidence type="ECO:0000313" key="9">
    <source>
        <dbReference type="Proteomes" id="UP000477680"/>
    </source>
</evidence>
<evidence type="ECO:0000259" key="7">
    <source>
        <dbReference type="PROSITE" id="PS50887"/>
    </source>
</evidence>
<dbReference type="PROSITE" id="PS50112">
    <property type="entry name" value="PAS"/>
    <property type="match status" value="1"/>
</dbReference>
<evidence type="ECO:0000259" key="6">
    <source>
        <dbReference type="PROSITE" id="PS50113"/>
    </source>
</evidence>
<dbReference type="SMART" id="SM00267">
    <property type="entry name" value="GGDEF"/>
    <property type="match status" value="1"/>
</dbReference>
<comment type="cofactor">
    <cofactor evidence="1">
        <name>Mg(2+)</name>
        <dbReference type="ChEBI" id="CHEBI:18420"/>
    </cofactor>
</comment>
<accession>A0A6C0TZY9</accession>
<dbReference type="InterPro" id="IPR003018">
    <property type="entry name" value="GAF"/>
</dbReference>
<dbReference type="Proteomes" id="UP000477680">
    <property type="component" value="Chromosome"/>
</dbReference>
<gene>
    <name evidence="8" type="ORF">G3T16_07870</name>
</gene>
<dbReference type="GO" id="GO:0005886">
    <property type="term" value="C:plasma membrane"/>
    <property type="evidence" value="ECO:0007669"/>
    <property type="project" value="TreeGrafter"/>
</dbReference>
<dbReference type="EMBL" id="CP048711">
    <property type="protein sequence ID" value="QIB65326.1"/>
    <property type="molecule type" value="Genomic_DNA"/>
</dbReference>
<dbReference type="RefSeq" id="WP_163494565.1">
    <property type="nucleotide sequence ID" value="NZ_CP048711.1"/>
</dbReference>
<dbReference type="PANTHER" id="PTHR45138:SF9">
    <property type="entry name" value="DIGUANYLATE CYCLASE DGCM-RELATED"/>
    <property type="match status" value="1"/>
</dbReference>
<dbReference type="PROSITE" id="PS50113">
    <property type="entry name" value="PAC"/>
    <property type="match status" value="1"/>
</dbReference>
<comment type="catalytic activity">
    <reaction evidence="3">
        <text>2 GTP = 3',3'-c-di-GMP + 2 diphosphate</text>
        <dbReference type="Rhea" id="RHEA:24898"/>
        <dbReference type="ChEBI" id="CHEBI:33019"/>
        <dbReference type="ChEBI" id="CHEBI:37565"/>
        <dbReference type="ChEBI" id="CHEBI:58805"/>
        <dbReference type="EC" id="2.7.7.65"/>
    </reaction>
</comment>
<dbReference type="SUPFAM" id="SSF55781">
    <property type="entry name" value="GAF domain-like"/>
    <property type="match status" value="1"/>
</dbReference>
<dbReference type="SUPFAM" id="SSF55785">
    <property type="entry name" value="PYP-like sensor domain (PAS domain)"/>
    <property type="match status" value="1"/>
</dbReference>
<dbReference type="CDD" id="cd00130">
    <property type="entry name" value="PAS"/>
    <property type="match status" value="1"/>
</dbReference>
<evidence type="ECO:0000256" key="2">
    <source>
        <dbReference type="ARBA" id="ARBA00012528"/>
    </source>
</evidence>
<dbReference type="CDD" id="cd01949">
    <property type="entry name" value="GGDEF"/>
    <property type="match status" value="1"/>
</dbReference>
<dbReference type="Gene3D" id="3.30.70.270">
    <property type="match status" value="1"/>
</dbReference>
<dbReference type="InterPro" id="IPR001610">
    <property type="entry name" value="PAC"/>
</dbReference>
<dbReference type="SMART" id="SM00065">
    <property type="entry name" value="GAF"/>
    <property type="match status" value="1"/>
</dbReference>
<dbReference type="Pfam" id="PF00990">
    <property type="entry name" value="GGDEF"/>
    <property type="match status" value="1"/>
</dbReference>
<dbReference type="InterPro" id="IPR043128">
    <property type="entry name" value="Rev_trsase/Diguanyl_cyclase"/>
</dbReference>
<evidence type="ECO:0000256" key="1">
    <source>
        <dbReference type="ARBA" id="ARBA00001946"/>
    </source>
</evidence>
<dbReference type="Pfam" id="PF08447">
    <property type="entry name" value="PAS_3"/>
    <property type="match status" value="1"/>
</dbReference>
<dbReference type="InterPro" id="IPR050469">
    <property type="entry name" value="Diguanylate_Cyclase"/>
</dbReference>
<dbReference type="PROSITE" id="PS50887">
    <property type="entry name" value="GGDEF"/>
    <property type="match status" value="1"/>
</dbReference>
<reference evidence="8 9" key="1">
    <citation type="submission" date="2020-02" db="EMBL/GenBank/DDBJ databases">
        <title>Genome sequencing for Kineobactrum sp. M2.</title>
        <authorList>
            <person name="Park S.-J."/>
        </authorList>
    </citation>
    <scope>NUCLEOTIDE SEQUENCE [LARGE SCALE GENOMIC DNA]</scope>
    <source>
        <strain evidence="8 9">M2</strain>
    </source>
</reference>
<dbReference type="InterPro" id="IPR029787">
    <property type="entry name" value="Nucleotide_cyclase"/>
</dbReference>
<feature type="domain" description="PAS" evidence="5">
    <location>
        <begin position="179"/>
        <end position="249"/>
    </location>
</feature>
<dbReference type="InterPro" id="IPR013655">
    <property type="entry name" value="PAS_fold_3"/>
</dbReference>
<sequence>MPKNHPDLHFRELHRLSLADYAGYPELYREYLASGLRLTGMTIGLVVRIQRETCTILAAQPDSAAVAVGETQPLGETWCAAVVAQQRPVAVADAGRDALLPGHAACSQHSPKAYLAAPIWVNNEIYGTLSFFACTPQKEGFSRNDRELIELMARGLSVFIERDQLEQQRLESLHRMQQSIDLFESAFRFAAIGMALVSPEGRWLRVNDAVCQILGYTADELLAIDFQTITHPDDLEADLAYLQEMLAGHRDVYRMEKRYHHRSGRLVWVLLSVSLVRDPAGTPLYFLSQLQDVTEQKRATEVLHKQQRELTASNARLQRLATVDELTEVYNRRAFFDKFNAELERSARAGLFLSVLIIDVDHFKQYNDSFGHPEGDQALRRVAAELERCGRVNDVCARYGGEEFAVVLPDTDEKACLRVAERMRAAVEQISDLRRPLTVSIGCATTVSRHGQQRVVTTEAMLSRADKSLYEAKEGGRNRVVQSPSLVQDPVEAKLTDAAAPT</sequence>
<feature type="region of interest" description="Disordered" evidence="4">
    <location>
        <begin position="480"/>
        <end position="502"/>
    </location>
</feature>
<dbReference type="PANTHER" id="PTHR45138">
    <property type="entry name" value="REGULATORY COMPONENTS OF SENSORY TRANSDUCTION SYSTEM"/>
    <property type="match status" value="1"/>
</dbReference>
<feature type="domain" description="GGDEF" evidence="7">
    <location>
        <begin position="351"/>
        <end position="485"/>
    </location>
</feature>
<feature type="domain" description="PAC" evidence="6">
    <location>
        <begin position="253"/>
        <end position="305"/>
    </location>
</feature>
<dbReference type="FunFam" id="3.30.70.270:FF:000001">
    <property type="entry name" value="Diguanylate cyclase domain protein"/>
    <property type="match status" value="1"/>
</dbReference>
<evidence type="ECO:0000259" key="5">
    <source>
        <dbReference type="PROSITE" id="PS50112"/>
    </source>
</evidence>
<dbReference type="KEGG" id="kim:G3T16_07870"/>
<dbReference type="InterPro" id="IPR000160">
    <property type="entry name" value="GGDEF_dom"/>
</dbReference>
<organism evidence="8 9">
    <name type="scientific">Kineobactrum salinum</name>
    <dbReference type="NCBI Taxonomy" id="2708301"/>
    <lineage>
        <taxon>Bacteria</taxon>
        <taxon>Pseudomonadati</taxon>
        <taxon>Pseudomonadota</taxon>
        <taxon>Gammaproteobacteria</taxon>
        <taxon>Cellvibrionales</taxon>
        <taxon>Halieaceae</taxon>
        <taxon>Kineobactrum</taxon>
    </lineage>
</organism>
<dbReference type="InterPro" id="IPR035965">
    <property type="entry name" value="PAS-like_dom_sf"/>
</dbReference>
<dbReference type="SMART" id="SM00086">
    <property type="entry name" value="PAC"/>
    <property type="match status" value="1"/>
</dbReference>
<proteinExistence type="predicted"/>